<keyword evidence="4" id="KW-0970">Cilium biogenesis/degradation</keyword>
<organism evidence="11 12">
    <name type="scientific">Bos indicus x Bos taurus</name>
    <name type="common">Hybrid cattle</name>
    <dbReference type="NCBI Taxonomy" id="30522"/>
    <lineage>
        <taxon>Eukaryota</taxon>
        <taxon>Metazoa</taxon>
        <taxon>Chordata</taxon>
        <taxon>Craniata</taxon>
        <taxon>Vertebrata</taxon>
        <taxon>Euteleostomi</taxon>
        <taxon>Mammalia</taxon>
        <taxon>Eutheria</taxon>
        <taxon>Laurasiatheria</taxon>
        <taxon>Artiodactyla</taxon>
        <taxon>Ruminantia</taxon>
        <taxon>Pecora</taxon>
        <taxon>Bovidae</taxon>
        <taxon>Bovinae</taxon>
        <taxon>Bos</taxon>
    </lineage>
</organism>
<feature type="coiled-coil region" evidence="8">
    <location>
        <begin position="1976"/>
        <end position="2034"/>
    </location>
</feature>
<feature type="coiled-coil region" evidence="8">
    <location>
        <begin position="1466"/>
        <end position="1493"/>
    </location>
</feature>
<feature type="coiled-coil region" evidence="8">
    <location>
        <begin position="701"/>
        <end position="749"/>
    </location>
</feature>
<reference evidence="11" key="2">
    <citation type="submission" date="2025-08" db="UniProtKB">
        <authorList>
            <consortium name="Ensembl"/>
        </authorList>
    </citation>
    <scope>IDENTIFICATION</scope>
</reference>
<accession>A0A4W2DP26</accession>
<evidence type="ECO:0000256" key="5">
    <source>
        <dbReference type="ARBA" id="ARBA00023054"/>
    </source>
</evidence>
<keyword evidence="7" id="KW-0966">Cell projection</keyword>
<feature type="coiled-coil region" evidence="8">
    <location>
        <begin position="1289"/>
        <end position="1323"/>
    </location>
</feature>
<dbReference type="GO" id="GO:1905349">
    <property type="term" value="P:ciliary transition zone assembly"/>
    <property type="evidence" value="ECO:0007669"/>
    <property type="project" value="TreeGrafter"/>
</dbReference>
<feature type="coiled-coil region" evidence="8">
    <location>
        <begin position="466"/>
        <end position="507"/>
    </location>
</feature>
<evidence type="ECO:0000256" key="8">
    <source>
        <dbReference type="SAM" id="Coils"/>
    </source>
</evidence>
<feature type="coiled-coil region" evidence="8">
    <location>
        <begin position="324"/>
        <end position="441"/>
    </location>
</feature>
<evidence type="ECO:0000256" key="6">
    <source>
        <dbReference type="ARBA" id="ARBA00023212"/>
    </source>
</evidence>
<dbReference type="Proteomes" id="UP000314981">
    <property type="component" value="Chromosome 5"/>
</dbReference>
<dbReference type="GO" id="GO:1905515">
    <property type="term" value="P:non-motile cilium assembly"/>
    <property type="evidence" value="ECO:0007669"/>
    <property type="project" value="TreeGrafter"/>
</dbReference>
<feature type="coiled-coil region" evidence="8">
    <location>
        <begin position="605"/>
        <end position="667"/>
    </location>
</feature>
<feature type="compositionally biased region" description="Basic and acidic residues" evidence="9">
    <location>
        <begin position="151"/>
        <end position="163"/>
    </location>
</feature>
<proteinExistence type="predicted"/>
<dbReference type="GO" id="GO:0001822">
    <property type="term" value="P:kidney development"/>
    <property type="evidence" value="ECO:0007669"/>
    <property type="project" value="TreeGrafter"/>
</dbReference>
<feature type="region of interest" description="Disordered" evidence="9">
    <location>
        <begin position="151"/>
        <end position="170"/>
    </location>
</feature>
<dbReference type="InterPro" id="IPR026201">
    <property type="entry name" value="Cep290"/>
</dbReference>
<feature type="coiled-coil region" evidence="8">
    <location>
        <begin position="961"/>
        <end position="1026"/>
    </location>
</feature>
<feature type="coiled-coil region" evidence="8">
    <location>
        <begin position="783"/>
        <end position="877"/>
    </location>
</feature>
<evidence type="ECO:0000256" key="4">
    <source>
        <dbReference type="ARBA" id="ARBA00022794"/>
    </source>
</evidence>
<feature type="domain" description="Centrosomal protein of 290kDa coiled-coil region" evidence="10">
    <location>
        <begin position="1288"/>
        <end position="1415"/>
    </location>
</feature>
<protein>
    <submittedName>
        <fullName evidence="11">Centrosomal protein 290</fullName>
    </submittedName>
</protein>
<dbReference type="GO" id="GO:0043010">
    <property type="term" value="P:camera-type eye development"/>
    <property type="evidence" value="ECO:0007669"/>
    <property type="project" value="TreeGrafter"/>
</dbReference>
<feature type="coiled-coil region" evidence="8">
    <location>
        <begin position="2278"/>
        <end position="2450"/>
    </location>
</feature>
<feature type="coiled-coil region" evidence="8">
    <location>
        <begin position="1079"/>
        <end position="1106"/>
    </location>
</feature>
<reference evidence="11 12" key="1">
    <citation type="submission" date="2018-11" db="EMBL/GenBank/DDBJ databases">
        <title>Haplotype-resolved cattle genomes.</title>
        <authorList>
            <person name="Low W.Y."/>
            <person name="Tearle R."/>
            <person name="Bickhart D.M."/>
            <person name="Rosen B.D."/>
            <person name="Koren S."/>
            <person name="Rhie A."/>
            <person name="Hiendleder S."/>
            <person name="Phillippy A.M."/>
            <person name="Smith T.P.L."/>
            <person name="Williams J.L."/>
        </authorList>
    </citation>
    <scope>NUCLEOTIDE SEQUENCE [LARGE SCALE GENOMIC DNA]</scope>
</reference>
<feature type="coiled-coil region" evidence="8">
    <location>
        <begin position="2071"/>
        <end position="2242"/>
    </location>
</feature>
<evidence type="ECO:0000256" key="9">
    <source>
        <dbReference type="SAM" id="MobiDB-lite"/>
    </source>
</evidence>
<dbReference type="PANTHER" id="PTHR18879">
    <property type="entry name" value="CENTROSOMAL PROTEIN OF 290 KDA"/>
    <property type="match status" value="1"/>
</dbReference>
<dbReference type="PANTHER" id="PTHR18879:SF20">
    <property type="entry name" value="CENTROSOMAL PROTEIN OF 290 KDA"/>
    <property type="match status" value="1"/>
</dbReference>
<feature type="region of interest" description="Disordered" evidence="9">
    <location>
        <begin position="2035"/>
        <end position="2057"/>
    </location>
</feature>
<keyword evidence="12" id="KW-1185">Reference proteome</keyword>
<comment type="subcellular location">
    <subcellularLocation>
        <location evidence="1">Cytoplasm</location>
        <location evidence="1">Cytoskeleton</location>
        <location evidence="1">Cilium basal body</location>
    </subcellularLocation>
    <subcellularLocation>
        <location evidence="2">Cytoplasm</location>
        <location evidence="2">Cytoskeleton</location>
        <location evidence="2">Microtubule organizing center</location>
        <location evidence="2">Centrosome</location>
    </subcellularLocation>
</comment>
<dbReference type="OMA" id="RIEMQQR"/>
<evidence type="ECO:0000256" key="1">
    <source>
        <dbReference type="ARBA" id="ARBA00004120"/>
    </source>
</evidence>
<feature type="coiled-coil region" evidence="8">
    <location>
        <begin position="1647"/>
        <end position="1897"/>
    </location>
</feature>
<feature type="coiled-coil region" evidence="8">
    <location>
        <begin position="1350"/>
        <end position="1398"/>
    </location>
</feature>
<feature type="coiled-coil region" evidence="8">
    <location>
        <begin position="1151"/>
        <end position="1185"/>
    </location>
</feature>
<evidence type="ECO:0000313" key="11">
    <source>
        <dbReference type="Ensembl" id="ENSBIXP00000020681.1"/>
    </source>
</evidence>
<dbReference type="Pfam" id="PF16574">
    <property type="entry name" value="CEP209_CC5"/>
    <property type="match status" value="1"/>
</dbReference>
<dbReference type="GO" id="GO:0034451">
    <property type="term" value="C:centriolar satellite"/>
    <property type="evidence" value="ECO:0007669"/>
    <property type="project" value="TreeGrafter"/>
</dbReference>
<evidence type="ECO:0000259" key="10">
    <source>
        <dbReference type="Pfam" id="PF16574"/>
    </source>
</evidence>
<name>A0A4W2DP26_BOBOX</name>
<dbReference type="STRING" id="30522.A0A4W2DP26"/>
<dbReference type="Ensembl" id="ENSBIXT00000034887.1">
    <property type="protein sequence ID" value="ENSBIXP00000020681.1"/>
    <property type="gene ID" value="ENSBIXG00000023957.1"/>
</dbReference>
<dbReference type="InterPro" id="IPR032321">
    <property type="entry name" value="Cep209_CC5"/>
</dbReference>
<evidence type="ECO:0000256" key="2">
    <source>
        <dbReference type="ARBA" id="ARBA00004300"/>
    </source>
</evidence>
<feature type="coiled-coil region" evidence="8">
    <location>
        <begin position="1534"/>
        <end position="1593"/>
    </location>
</feature>
<feature type="coiled-coil region" evidence="8">
    <location>
        <begin position="538"/>
        <end position="568"/>
    </location>
</feature>
<evidence type="ECO:0000256" key="3">
    <source>
        <dbReference type="ARBA" id="ARBA00022490"/>
    </source>
</evidence>
<evidence type="ECO:0000313" key="12">
    <source>
        <dbReference type="Proteomes" id="UP000314981"/>
    </source>
</evidence>
<reference evidence="11" key="3">
    <citation type="submission" date="2025-09" db="UniProtKB">
        <authorList>
            <consortium name="Ensembl"/>
        </authorList>
    </citation>
    <scope>IDENTIFICATION</scope>
</reference>
<sequence length="2478" mass="290630">MPPNINWKEIRKVDPDELPRQEELADNLLISLSKVEVNELKSESQENMIHLFRITQSLMKMKAQEVELALEEVEKAGEEQAKFENQLKTKVMKLENELEMAQHSAGGRDTRFLRDEIRQLEKQLEQKDRELEDMEKELEKEKKVNEQLALRNEEAENENSKLRRENKRLKKKNEQLRQDIIDYQKQIDSQKETLLSRRGEDSDYRSQLSKKNYELVQYLDEIQTLTEANEKIELQNQEMRKNLEESVQEMEKMTDEYNRMKAVVHQTDSMMDQLKKENDHYRLQVQELTDLLKAKNEEDDPIMAAVNAKVEEWKLILSSKDDEIIEYQQMLHSLRDKLKNAQLDADKSNVMALQQGIQERDSQIKMLTEQVEQYTKEMEKNTFIIEDLKNELQRNKGASTLTQRTHYMKIQSKVQILEERTKEAERTAELAEADAREKDKELVETLKRLKDYESGVYGLEDAVIEIKNCKNQIKIRDREIEVLTKEINKLELKINDFLDENEALRERMGLEPTTMIDLTEFRNTKSLKQQQYRAENQILLKEASIESLEEERLDLKKKIRQMAQEKGKRTVTSGLIAEDLNLTEHFSQENRMGERKSDFMSLKNMSEEQSKNEFLSRELIEKERDLERSRTVIAKFQNKLKELVEENKQLEEGMKEILQAIKEIQKDPDIKGGETFLIIPSLERLVNAIESKNAEGIFDANLHLKAQVDQLTGRNEELRQELRESRKEAINYSQQLTKAHLKIDHLEKETSLLRQTEGSNVVFKGIDLPDGIAPSSANIINAQNEYLIELEYKENKLKNLEDSLEDYNRKFAVIRHQQSLLYKEYLSEKENWKTESETMKEEKKRLEDQIQQDAIKVKEYNNLLSALQMDSDEMKKTLAENSRKITVLQVNEKSLIRQYTTLVEMERQLRKENGKQKNELMAMEAEVGEKIGRLQRFKEMAVFKIAALQKVVDNSVSLSELELANRQYNELTAKYRDILQKDNMLVQRTNNLEHLECENVSLKEQMESISKELEITKEKLHTIEQAWEQETKLGNESNMDKAKKSVTNSEIVSISKKITMLEMKELNERQRAEHSQKMYEHVKTSLQQVEERNFELETKFAELTRINLEAQKVEQMLRDELADSVSKTVSDADRQHILELEKSEMELKVEVSKLKEISDIAKRQVEILNAQQQSREKEVESLRTQLLDYQAQSDEKALIAKLHQHVVSLQASEAAALGKVESVASKLQKVEAHTLRLEQKLDEKEQALFYARLEGRNRAKHLRQTIQSLRRQFSGALPLAQQEKFSKTMIQLQNDKLKIMEEMKNSQQEHRSLKNKTLEMELKLKGLEDLISTLKDARGAQKVISWHTKIEELRLQELKLNRELVKDKEEIKYLNNIISEYENTISSLEEEIVQQNKFHEERQMAWDQREVELERQLDIFDRQQSEILREAQKFEEATGSMPDPSLPIPNQLEIALRKIKENIRIILETQATCRSLEEKLREKESALRLAEENILSRDKVINELRLRLPATAEQEKLLAEFSRKEVEPKSHHTLKLAHQTIANMQARLNQKEEVLKKYQHLLEKAREEQREIVKKHEEELHTLHRKLELQADNSLSKFKETAWDLIKQSPTPVPTNKHFIRLAEMEQTVAEQDDSLSSLVIKLKQVSQDLERQKEITELKIKEFENMKLRLQENHADEVKKIKAEVEDLRCLLVQSQKESQSLKSELQTQKEANSRAPTTTMRNLVERLKSQLALKEKQQKALSRALLELRAEMTAAAEERIISMTSQKEANLNVQQIVDRHTKELKSQIEDLNENILKLKEALKTSKNRENTLTDNLNDLTNELQNKQKAYGKVLREKDAVDQENNELKRQIKRLTSGLQGKPLIDNKQSLIEELQKKIKKLESQLERKVDEAEMKPMKEKSAREEVIRWEEGKKWQTKIEGIRNKLKEKEGEVYILTKQLTTLKDLFAKADKEKLTLQRKLKTTGLTVDQVMAARVLESEKELEELKKRNLDLENDISYMRSHQALPRDSVIEDLHLQNKYLQEKLHALEKQLSKDAYSRPSTSGIDSDDHYQREQELQRENLKLSSENIELKFQLEQANKDLPRLKNQVRDLKEMCEFLKKEKAEVERKLGRVRGSGRSGKTIPELEKTIGLMKKVVEKVQRENEQLKKASGILTSEKMANIEMENEKLKAELEKLKVHLGRQLSMHYESKAKGTEKIVAENERLRKELKKETEAAEKLRIAKNNLEILNEKMTVQLEESGKRLQLAESRGPQLEGADSKSWKSIVVTRMYETKLKELETDIAKKTRSLTDLKQLVRQATEREQRVKKYTADLEQQIEILKHVPEGDETEQGLQRELRVLRLANSQLEKEKEELIHRIEISKDQNGPDSTISDPDHLMEKIKDLETQLRTSDMEKQHLKEEIQKLKKELENFDPSFFEEIEDLKYNYKEEVKKNILLEEKLKKLSEQFGVELTSPVAASEQFEDEQENPVNFPIY</sequence>
<dbReference type="GO" id="GO:0035869">
    <property type="term" value="C:ciliary transition zone"/>
    <property type="evidence" value="ECO:0007669"/>
    <property type="project" value="TreeGrafter"/>
</dbReference>
<keyword evidence="5 8" id="KW-0175">Coiled coil</keyword>
<dbReference type="GO" id="GO:0097711">
    <property type="term" value="P:ciliary basal body-plasma membrane docking"/>
    <property type="evidence" value="ECO:0007669"/>
    <property type="project" value="TreeGrafter"/>
</dbReference>
<keyword evidence="3" id="KW-0963">Cytoplasm</keyword>
<evidence type="ECO:0000256" key="7">
    <source>
        <dbReference type="ARBA" id="ARBA00023273"/>
    </source>
</evidence>
<keyword evidence="6" id="KW-0206">Cytoskeleton</keyword>
<gene>
    <name evidence="11" type="primary">CEP290</name>
</gene>